<gene>
    <name evidence="1" type="ORF">NOR51B_873</name>
</gene>
<name>B8KTE9_9GAMM</name>
<keyword evidence="2" id="KW-1185">Reference proteome</keyword>
<dbReference type="Proteomes" id="UP000004699">
    <property type="component" value="Unassembled WGS sequence"/>
</dbReference>
<organism evidence="1 2">
    <name type="scientific">Luminiphilus syltensis NOR5-1B</name>
    <dbReference type="NCBI Taxonomy" id="565045"/>
    <lineage>
        <taxon>Bacteria</taxon>
        <taxon>Pseudomonadati</taxon>
        <taxon>Pseudomonadota</taxon>
        <taxon>Gammaproteobacteria</taxon>
        <taxon>Cellvibrionales</taxon>
        <taxon>Halieaceae</taxon>
        <taxon>Luminiphilus</taxon>
    </lineage>
</organism>
<dbReference type="STRING" id="565045.NOR51B_873"/>
<dbReference type="AlphaFoldDB" id="B8KTE9"/>
<dbReference type="HOGENOM" id="CLU_3154516_0_0_6"/>
<proteinExistence type="predicted"/>
<evidence type="ECO:0000313" key="1">
    <source>
        <dbReference type="EMBL" id="EED34933.1"/>
    </source>
</evidence>
<sequence length="48" mass="5205">MSPITNIIGIATKIAGSGTRKQAAQNYVIIDGVELLKSYRQVLPCMKI</sequence>
<dbReference type="EMBL" id="DS999411">
    <property type="protein sequence ID" value="EED34933.1"/>
    <property type="molecule type" value="Genomic_DNA"/>
</dbReference>
<accession>B8KTE9</accession>
<evidence type="ECO:0000313" key="2">
    <source>
        <dbReference type="Proteomes" id="UP000004699"/>
    </source>
</evidence>
<reference evidence="2" key="1">
    <citation type="journal article" date="2013" name="BMC Microbiol.">
        <title>Taxonomy and evolution of bacteriochlorophyll a-containing members of the OM60/NOR5 clade of marine gammaproteobacteria: description of Luminiphilus syltensis gen. nov., sp. nov., reclassification of Haliea rubra as Pseudohaliea rubra gen. nov., comb. nov., and emendation of Chromatocurvus halotolerans.</title>
        <authorList>
            <person name="Spring S."/>
            <person name="Riedel T."/>
            <person name="Sproer C."/>
            <person name="Yan S."/>
            <person name="Harder J."/>
            <person name="Fuchs B.M."/>
        </authorList>
    </citation>
    <scope>NUCLEOTIDE SEQUENCE [LARGE SCALE GENOMIC DNA]</scope>
    <source>
        <strain evidence="2">NOR51-B</strain>
    </source>
</reference>
<protein>
    <submittedName>
        <fullName evidence="1">Uncharacterized protein</fullName>
    </submittedName>
</protein>